<feature type="transmembrane region" description="Helical" evidence="9">
    <location>
        <begin position="52"/>
        <end position="70"/>
    </location>
</feature>
<evidence type="ECO:0000313" key="13">
    <source>
        <dbReference type="Proteomes" id="UP000197138"/>
    </source>
</evidence>
<name>A0A218W7A1_PUNGR</name>
<proteinExistence type="inferred from homology"/>
<dbReference type="EMBL" id="PGOL01001537">
    <property type="protein sequence ID" value="PKI57078.1"/>
    <property type="molecule type" value="Genomic_DNA"/>
</dbReference>
<evidence type="ECO:0000313" key="11">
    <source>
        <dbReference type="EMBL" id="OWM68358.1"/>
    </source>
</evidence>
<evidence type="ECO:0000256" key="2">
    <source>
        <dbReference type="ARBA" id="ARBA00007049"/>
    </source>
</evidence>
<dbReference type="AlphaFoldDB" id="A0A218W7A1"/>
<reference evidence="12 14" key="3">
    <citation type="submission" date="2017-11" db="EMBL/GenBank/DDBJ databases">
        <title>De-novo sequencing of pomegranate (Punica granatum L.) genome.</title>
        <authorList>
            <person name="Akparov Z."/>
            <person name="Amiraslanov A."/>
            <person name="Hajiyeva S."/>
            <person name="Abbasov M."/>
            <person name="Kaur K."/>
            <person name="Hamwieh A."/>
            <person name="Solovyev V."/>
            <person name="Salamov A."/>
            <person name="Braich B."/>
            <person name="Kosarev P."/>
            <person name="Mahmoud A."/>
            <person name="Hajiyev E."/>
            <person name="Babayeva S."/>
            <person name="Izzatullayeva V."/>
            <person name="Mammadov A."/>
            <person name="Mammadov A."/>
            <person name="Sharifova S."/>
            <person name="Ojaghi J."/>
            <person name="Eynullazada K."/>
            <person name="Bayramov B."/>
            <person name="Abdulazimova A."/>
            <person name="Shahmuradov I."/>
        </authorList>
    </citation>
    <scope>NUCLEOTIDE SEQUENCE [LARGE SCALE GENOMIC DNA]</scope>
    <source>
        <strain evidence="12">AG2017</strain>
        <strain evidence="14">cv. AG2017</strain>
        <tissue evidence="12">Leaf</tissue>
    </source>
</reference>
<feature type="transmembrane region" description="Helical" evidence="9">
    <location>
        <begin position="214"/>
        <end position="235"/>
    </location>
</feature>
<feature type="transmembrane region" description="Helical" evidence="9">
    <location>
        <begin position="241"/>
        <end position="261"/>
    </location>
</feature>
<keyword evidence="9" id="KW-0813">Transport</keyword>
<dbReference type="Proteomes" id="UP000233551">
    <property type="component" value="Unassembled WGS sequence"/>
</dbReference>
<comment type="caution">
    <text evidence="9">Lacks conserved residue(s) required for the propagation of feature annotation.</text>
</comment>
<keyword evidence="4 9" id="KW-0926">Vacuole</keyword>
<dbReference type="PANTHER" id="PTHR31851">
    <property type="entry name" value="FE(2+)/MN(2+) TRANSPORTER PCL1"/>
    <property type="match status" value="1"/>
</dbReference>
<dbReference type="GO" id="GO:0005381">
    <property type="term" value="F:iron ion transmembrane transporter activity"/>
    <property type="evidence" value="ECO:0007669"/>
    <property type="project" value="UniProtKB-UniRule"/>
</dbReference>
<dbReference type="GO" id="GO:0005384">
    <property type="term" value="F:manganese ion transmembrane transporter activity"/>
    <property type="evidence" value="ECO:0007669"/>
    <property type="project" value="InterPro"/>
</dbReference>
<comment type="subcellular location">
    <subcellularLocation>
        <location evidence="1 9">Vacuole membrane</location>
        <topology evidence="1 9">Multi-pass membrane protein</topology>
    </subcellularLocation>
</comment>
<evidence type="ECO:0000313" key="12">
    <source>
        <dbReference type="EMBL" id="PKI57078.1"/>
    </source>
</evidence>
<feature type="compositionally biased region" description="Polar residues" evidence="10">
    <location>
        <begin position="129"/>
        <end position="139"/>
    </location>
</feature>
<evidence type="ECO:0000256" key="5">
    <source>
        <dbReference type="ARBA" id="ARBA00022692"/>
    </source>
</evidence>
<comment type="function">
    <text evidence="9">Vacuolar Fe(2+) uptake transporter.</text>
</comment>
<feature type="region of interest" description="Disordered" evidence="10">
    <location>
        <begin position="84"/>
        <end position="103"/>
    </location>
</feature>
<evidence type="ECO:0000256" key="1">
    <source>
        <dbReference type="ARBA" id="ARBA00004128"/>
    </source>
</evidence>
<evidence type="ECO:0000256" key="6">
    <source>
        <dbReference type="ARBA" id="ARBA00022989"/>
    </source>
</evidence>
<keyword evidence="9" id="KW-0406">Ion transport</keyword>
<keyword evidence="3" id="KW-0408">Iron</keyword>
<evidence type="ECO:0000256" key="4">
    <source>
        <dbReference type="ARBA" id="ARBA00022554"/>
    </source>
</evidence>
<keyword evidence="14" id="KW-1185">Reference proteome</keyword>
<gene>
    <name evidence="11" type="ORF">CDL15_Pgr004840</name>
    <name evidence="12" type="ORF">CRG98_022582</name>
</gene>
<comment type="catalytic activity">
    <reaction evidence="8">
        <text>Fe(2+)(in) = Fe(2+)(out)</text>
        <dbReference type="Rhea" id="RHEA:28486"/>
        <dbReference type="ChEBI" id="CHEBI:29033"/>
    </reaction>
    <physiologicalReaction direction="left-to-right" evidence="8">
        <dbReference type="Rhea" id="RHEA:28487"/>
    </physiologicalReaction>
</comment>
<evidence type="ECO:0000256" key="10">
    <source>
        <dbReference type="SAM" id="MobiDB-lite"/>
    </source>
</evidence>
<comment type="caution">
    <text evidence="11">The sequence shown here is derived from an EMBL/GenBank/DDBJ whole genome shotgun (WGS) entry which is preliminary data.</text>
</comment>
<sequence length="269" mass="28575">MEEIDKQQNTRSEALQRAQWLRAAILGANDGLLSTTSLMLGVGAAREDRQSMVLSGLAGALAGALSMAVGEFVSVSTQRDIEEEENRKLCSSKGGPLSDRKQQEVKITIDNSTSPPPPSRTHKDEKELTLSSTLQSPGRSPTLRVFAEDAKRNSNFPRTPLCNILQEEGAEVENKQHLPNPYKAAAASALAFLCGSLVPLASAVFVAPDKARTAMVAVVASVALVVFGGVGAYLGGLPVRISAMRVLAGGWAAMGITYGLLKPFDRDQK</sequence>
<dbReference type="GO" id="GO:0140315">
    <property type="term" value="F:iron ion sequestering activity"/>
    <property type="evidence" value="ECO:0007669"/>
    <property type="project" value="UniProtKB-UniRule"/>
</dbReference>
<evidence type="ECO:0000313" key="14">
    <source>
        <dbReference type="Proteomes" id="UP000233551"/>
    </source>
</evidence>
<protein>
    <recommendedName>
        <fullName evidence="9">Vacuolar iron transporter</fullName>
    </recommendedName>
</protein>
<keyword evidence="7 9" id="KW-0472">Membrane</keyword>
<dbReference type="GO" id="GO:0030026">
    <property type="term" value="P:intracellular manganese ion homeostasis"/>
    <property type="evidence" value="ECO:0007669"/>
    <property type="project" value="InterPro"/>
</dbReference>
<keyword evidence="3" id="KW-0410">Iron transport</keyword>
<evidence type="ECO:0000256" key="9">
    <source>
        <dbReference type="RuleBase" id="RU369115"/>
    </source>
</evidence>
<evidence type="ECO:0000256" key="8">
    <source>
        <dbReference type="ARBA" id="ARBA00044464"/>
    </source>
</evidence>
<keyword evidence="6 9" id="KW-1133">Transmembrane helix</keyword>
<reference evidence="11" key="2">
    <citation type="submission" date="2017-06" db="EMBL/GenBank/DDBJ databases">
        <title>The pomegranate genome and the genomics of punicalagin biosynthesis.</title>
        <authorList>
            <person name="Xu C."/>
        </authorList>
    </citation>
    <scope>NUCLEOTIDE SEQUENCE [LARGE SCALE GENOMIC DNA]</scope>
    <source>
        <tissue evidence="11">Fresh leaf</tissue>
    </source>
</reference>
<evidence type="ECO:0000256" key="7">
    <source>
        <dbReference type="ARBA" id="ARBA00023136"/>
    </source>
</evidence>
<accession>A0A218W7A1</accession>
<dbReference type="EMBL" id="MTKT01005034">
    <property type="protein sequence ID" value="OWM68358.1"/>
    <property type="molecule type" value="Genomic_DNA"/>
</dbReference>
<reference evidence="13" key="1">
    <citation type="journal article" date="2017" name="Plant J.">
        <title>The pomegranate (Punica granatum L.) genome and the genomics of punicalagin biosynthesis.</title>
        <authorList>
            <person name="Qin G."/>
            <person name="Xu C."/>
            <person name="Ming R."/>
            <person name="Tang H."/>
            <person name="Guyot R."/>
            <person name="Kramer E.M."/>
            <person name="Hu Y."/>
            <person name="Yi X."/>
            <person name="Qi Y."/>
            <person name="Xu X."/>
            <person name="Gao Z."/>
            <person name="Pan H."/>
            <person name="Jian J."/>
            <person name="Tian Y."/>
            <person name="Yue Z."/>
            <person name="Xu Y."/>
        </authorList>
    </citation>
    <scope>NUCLEOTIDE SEQUENCE [LARGE SCALE GENOMIC DNA]</scope>
    <source>
        <strain evidence="13">cv. Dabenzi</strain>
    </source>
</reference>
<dbReference type="GO" id="GO:0005774">
    <property type="term" value="C:vacuolar membrane"/>
    <property type="evidence" value="ECO:0007669"/>
    <property type="project" value="UniProtKB-SubCell"/>
</dbReference>
<organism evidence="11 13">
    <name type="scientific">Punica granatum</name>
    <name type="common">Pomegranate</name>
    <dbReference type="NCBI Taxonomy" id="22663"/>
    <lineage>
        <taxon>Eukaryota</taxon>
        <taxon>Viridiplantae</taxon>
        <taxon>Streptophyta</taxon>
        <taxon>Embryophyta</taxon>
        <taxon>Tracheophyta</taxon>
        <taxon>Spermatophyta</taxon>
        <taxon>Magnoliopsida</taxon>
        <taxon>eudicotyledons</taxon>
        <taxon>Gunneridae</taxon>
        <taxon>Pentapetalae</taxon>
        <taxon>rosids</taxon>
        <taxon>malvids</taxon>
        <taxon>Myrtales</taxon>
        <taxon>Lythraceae</taxon>
        <taxon>Punica</taxon>
    </lineage>
</organism>
<dbReference type="Pfam" id="PF01988">
    <property type="entry name" value="VIT1"/>
    <property type="match status" value="1"/>
</dbReference>
<feature type="region of interest" description="Disordered" evidence="10">
    <location>
        <begin position="109"/>
        <end position="141"/>
    </location>
</feature>
<comment type="similarity">
    <text evidence="2 9">Belongs to the CCC1 family.</text>
</comment>
<dbReference type="Proteomes" id="UP000197138">
    <property type="component" value="Unassembled WGS sequence"/>
</dbReference>
<keyword evidence="5 9" id="KW-0812">Transmembrane</keyword>
<evidence type="ECO:0000256" key="3">
    <source>
        <dbReference type="ARBA" id="ARBA00022496"/>
    </source>
</evidence>
<feature type="transmembrane region" description="Helical" evidence="9">
    <location>
        <begin position="184"/>
        <end position="207"/>
    </location>
</feature>
<dbReference type="InterPro" id="IPR008217">
    <property type="entry name" value="Ccc1_fam"/>
</dbReference>
<dbReference type="STRING" id="22663.A0A218W7A1"/>